<keyword evidence="7 8" id="KW-0472">Membrane</keyword>
<evidence type="ECO:0000256" key="4">
    <source>
        <dbReference type="ARBA" id="ARBA00022475"/>
    </source>
</evidence>
<dbReference type="AlphaFoldDB" id="A0A3P1SS03"/>
<dbReference type="OrthoDB" id="554695at2"/>
<dbReference type="InterPro" id="IPR052017">
    <property type="entry name" value="TSUP"/>
</dbReference>
<keyword evidence="3" id="KW-0813">Transport</keyword>
<evidence type="ECO:0000313" key="9">
    <source>
        <dbReference type="EMBL" id="RRC99927.1"/>
    </source>
</evidence>
<dbReference type="RefSeq" id="WP_124925397.1">
    <property type="nucleotide sequence ID" value="NZ_BMOH01000005.1"/>
</dbReference>
<evidence type="ECO:0000256" key="7">
    <source>
        <dbReference type="ARBA" id="ARBA00023136"/>
    </source>
</evidence>
<comment type="caution">
    <text evidence="9">The sequence shown here is derived from an EMBL/GenBank/DDBJ whole genome shotgun (WGS) entry which is preliminary data.</text>
</comment>
<feature type="transmembrane region" description="Helical" evidence="8">
    <location>
        <begin position="78"/>
        <end position="95"/>
    </location>
</feature>
<feature type="transmembrane region" description="Helical" evidence="8">
    <location>
        <begin position="157"/>
        <end position="176"/>
    </location>
</feature>
<feature type="transmembrane region" description="Helical" evidence="8">
    <location>
        <begin position="188"/>
        <end position="210"/>
    </location>
</feature>
<evidence type="ECO:0000256" key="1">
    <source>
        <dbReference type="ARBA" id="ARBA00004651"/>
    </source>
</evidence>
<protein>
    <recommendedName>
        <fullName evidence="8">Probable membrane transporter protein</fullName>
    </recommendedName>
</protein>
<evidence type="ECO:0000256" key="2">
    <source>
        <dbReference type="ARBA" id="ARBA00009142"/>
    </source>
</evidence>
<evidence type="ECO:0000256" key="6">
    <source>
        <dbReference type="ARBA" id="ARBA00022989"/>
    </source>
</evidence>
<feature type="transmembrane region" description="Helical" evidence="8">
    <location>
        <begin position="132"/>
        <end position="151"/>
    </location>
</feature>
<gene>
    <name evidence="9" type="ORF">EHS89_06820</name>
</gene>
<accession>A0A3P1SS03</accession>
<keyword evidence="5 8" id="KW-0812">Transmembrane</keyword>
<comment type="subcellular location">
    <subcellularLocation>
        <location evidence="1 8">Cell membrane</location>
        <topology evidence="1 8">Multi-pass membrane protein</topology>
    </subcellularLocation>
</comment>
<dbReference type="Proteomes" id="UP000267535">
    <property type="component" value="Unassembled WGS sequence"/>
</dbReference>
<dbReference type="EMBL" id="RQXV01000003">
    <property type="protein sequence ID" value="RRC99927.1"/>
    <property type="molecule type" value="Genomic_DNA"/>
</dbReference>
<evidence type="ECO:0000256" key="8">
    <source>
        <dbReference type="RuleBase" id="RU363041"/>
    </source>
</evidence>
<evidence type="ECO:0000313" key="10">
    <source>
        <dbReference type="Proteomes" id="UP000267535"/>
    </source>
</evidence>
<sequence length="266" mass="28389">MELDIALILLLMLTGLAAGLVDAIAGGGGMITLPVLLATGMSPVEALATNKLQGSFGTFAASVYFVRKKLVDLTQMKLMIGCTFAGAVAGTLLVQQMDASVLASIMPLLLVLIALYFMFSKRMGDEDRERKISYPLFAFIFTAAIGFYDGIFGPGTGTFFALAFVTLLGFSMARATAHTKLLNFTSNFAALIFFAIGGDIIWLAGFIMAAGQLVGGLIGARMVVSKGVRLIRPLVVIVTLVMSGKLLYDQYQQGNQLAEQVLGWLF</sequence>
<organism evidence="9 10">
    <name type="scientific">Amphritea balenae</name>
    <dbReference type="NCBI Taxonomy" id="452629"/>
    <lineage>
        <taxon>Bacteria</taxon>
        <taxon>Pseudomonadati</taxon>
        <taxon>Pseudomonadota</taxon>
        <taxon>Gammaproteobacteria</taxon>
        <taxon>Oceanospirillales</taxon>
        <taxon>Oceanospirillaceae</taxon>
        <taxon>Amphritea</taxon>
    </lineage>
</organism>
<comment type="similarity">
    <text evidence="2 8">Belongs to the 4-toluene sulfonate uptake permease (TSUP) (TC 2.A.102) family.</text>
</comment>
<feature type="transmembrane region" description="Helical" evidence="8">
    <location>
        <begin position="230"/>
        <end position="248"/>
    </location>
</feature>
<keyword evidence="10" id="KW-1185">Reference proteome</keyword>
<reference evidence="9 10" key="1">
    <citation type="submission" date="2018-11" db="EMBL/GenBank/DDBJ databases">
        <title>The draft genome sequence of Amphritea balenae JAMM 1525T.</title>
        <authorList>
            <person name="Fang Z."/>
            <person name="Zhang Y."/>
            <person name="Han X."/>
        </authorList>
    </citation>
    <scope>NUCLEOTIDE SEQUENCE [LARGE SCALE GENOMIC DNA]</scope>
    <source>
        <strain evidence="9 10">JAMM 1525</strain>
    </source>
</reference>
<name>A0A3P1SS03_9GAMM</name>
<keyword evidence="6 8" id="KW-1133">Transmembrane helix</keyword>
<proteinExistence type="inferred from homology"/>
<evidence type="ECO:0000256" key="5">
    <source>
        <dbReference type="ARBA" id="ARBA00022692"/>
    </source>
</evidence>
<dbReference type="GO" id="GO:0005886">
    <property type="term" value="C:plasma membrane"/>
    <property type="evidence" value="ECO:0007669"/>
    <property type="project" value="UniProtKB-SubCell"/>
</dbReference>
<feature type="transmembrane region" description="Helical" evidence="8">
    <location>
        <begin position="47"/>
        <end position="66"/>
    </location>
</feature>
<dbReference type="InterPro" id="IPR002781">
    <property type="entry name" value="TM_pro_TauE-like"/>
</dbReference>
<dbReference type="PANTHER" id="PTHR30269">
    <property type="entry name" value="TRANSMEMBRANE PROTEIN YFCA"/>
    <property type="match status" value="1"/>
</dbReference>
<dbReference type="PANTHER" id="PTHR30269:SF0">
    <property type="entry name" value="MEMBRANE TRANSPORTER PROTEIN YFCA-RELATED"/>
    <property type="match status" value="1"/>
</dbReference>
<evidence type="ECO:0000256" key="3">
    <source>
        <dbReference type="ARBA" id="ARBA00022448"/>
    </source>
</evidence>
<feature type="transmembrane region" description="Helical" evidence="8">
    <location>
        <begin position="101"/>
        <end position="120"/>
    </location>
</feature>
<keyword evidence="4 8" id="KW-1003">Cell membrane</keyword>
<dbReference type="Pfam" id="PF01925">
    <property type="entry name" value="TauE"/>
    <property type="match status" value="1"/>
</dbReference>